<name>A0A385EBI2_9CAUD</name>
<evidence type="ECO:0000313" key="2">
    <source>
        <dbReference type="Proteomes" id="UP000259421"/>
    </source>
</evidence>
<protein>
    <submittedName>
        <fullName evidence="1">Uncharacterized protein</fullName>
    </submittedName>
</protein>
<gene>
    <name evidence="1" type="ORF">CcrBL9_gp227c</name>
</gene>
<accession>A0A385EBI2</accession>
<proteinExistence type="predicted"/>
<reference evidence="2" key="1">
    <citation type="submission" date="2018-07" db="EMBL/GenBank/DDBJ databases">
        <title>Giant CbK-like Caulobacter bacteriophages have genetically divergent genomes.</title>
        <authorList>
            <person name="Wilson K.M."/>
            <person name="Ely B."/>
        </authorList>
    </citation>
    <scope>NUCLEOTIDE SEQUENCE [LARGE SCALE GENOMIC DNA]</scope>
</reference>
<evidence type="ECO:0000313" key="1">
    <source>
        <dbReference type="EMBL" id="AXQ69251.1"/>
    </source>
</evidence>
<dbReference type="Proteomes" id="UP000259421">
    <property type="component" value="Segment"/>
</dbReference>
<reference evidence="1 2" key="2">
    <citation type="submission" date="2018-09" db="EMBL/GenBank/DDBJ databases">
        <title>Giant CbK-like Caulobacter bacteriophages have genetically divergent genomes.</title>
        <authorList>
            <person name="Wilson K."/>
            <person name="Ely B."/>
        </authorList>
    </citation>
    <scope>NUCLEOTIDE SEQUENCE [LARGE SCALE GENOMIC DNA]</scope>
</reference>
<sequence length="196" mass="21692">MNTDAYLLDDGAHEVVTDRPSRARVPAKSLDEVIQEPIGGRMARVQAAGDRARREFLLIRAPWGVAKVTIAHVPVFRALIRANLIRRTKGEIDPGASISDIAEIACLPPEKVRSVIASLVKNQAVRSKATHLGWQGYTARYYPTDLGRELFAMAERWGEGVMVQVGSTSNAWKDRSQSEPPNLFQHADLIRRNLAA</sequence>
<organism evidence="1 2">
    <name type="scientific">Caulobacter phage CcrBL9</name>
    <dbReference type="NCBI Taxonomy" id="2283270"/>
    <lineage>
        <taxon>Viruses</taxon>
        <taxon>Duplodnaviria</taxon>
        <taxon>Heunggongvirae</taxon>
        <taxon>Uroviricota</taxon>
        <taxon>Caudoviricetes</taxon>
        <taxon>Jeanschmidtviridae</taxon>
        <taxon>Bertelyvirus</taxon>
        <taxon>Bertelyvirus BL9</taxon>
    </lineage>
</organism>
<keyword evidence="2" id="KW-1185">Reference proteome</keyword>
<dbReference type="EMBL" id="MH588546">
    <property type="protein sequence ID" value="AXQ69251.1"/>
    <property type="molecule type" value="Genomic_DNA"/>
</dbReference>